<feature type="region of interest" description="Disordered" evidence="1">
    <location>
        <begin position="197"/>
        <end position="221"/>
    </location>
</feature>
<evidence type="ECO:0000313" key="2">
    <source>
        <dbReference type="EMBL" id="KAF8882322.1"/>
    </source>
</evidence>
<gene>
    <name evidence="2" type="ORF">CPB84DRAFT_1750942</name>
</gene>
<dbReference type="Proteomes" id="UP000724874">
    <property type="component" value="Unassembled WGS sequence"/>
</dbReference>
<feature type="compositionally biased region" description="Acidic residues" evidence="1">
    <location>
        <begin position="197"/>
        <end position="213"/>
    </location>
</feature>
<dbReference type="OrthoDB" id="5424209at2759"/>
<name>A0A9P5THP6_GYMJU</name>
<dbReference type="EMBL" id="JADNYJ010000124">
    <property type="protein sequence ID" value="KAF8882322.1"/>
    <property type="molecule type" value="Genomic_DNA"/>
</dbReference>
<organism evidence="2 3">
    <name type="scientific">Gymnopilus junonius</name>
    <name type="common">Spectacular rustgill mushroom</name>
    <name type="synonym">Gymnopilus spectabilis subsp. junonius</name>
    <dbReference type="NCBI Taxonomy" id="109634"/>
    <lineage>
        <taxon>Eukaryota</taxon>
        <taxon>Fungi</taxon>
        <taxon>Dikarya</taxon>
        <taxon>Basidiomycota</taxon>
        <taxon>Agaricomycotina</taxon>
        <taxon>Agaricomycetes</taxon>
        <taxon>Agaricomycetidae</taxon>
        <taxon>Agaricales</taxon>
        <taxon>Agaricineae</taxon>
        <taxon>Hymenogastraceae</taxon>
        <taxon>Gymnopilus</taxon>
    </lineage>
</organism>
<evidence type="ECO:0000313" key="3">
    <source>
        <dbReference type="Proteomes" id="UP000724874"/>
    </source>
</evidence>
<reference evidence="2" key="1">
    <citation type="submission" date="2020-11" db="EMBL/GenBank/DDBJ databases">
        <authorList>
            <consortium name="DOE Joint Genome Institute"/>
            <person name="Ahrendt S."/>
            <person name="Riley R."/>
            <person name="Andreopoulos W."/>
            <person name="LaButti K."/>
            <person name="Pangilinan J."/>
            <person name="Ruiz-duenas F.J."/>
            <person name="Barrasa J.M."/>
            <person name="Sanchez-Garcia M."/>
            <person name="Camarero S."/>
            <person name="Miyauchi S."/>
            <person name="Serrano A."/>
            <person name="Linde D."/>
            <person name="Babiker R."/>
            <person name="Drula E."/>
            <person name="Ayuso-Fernandez I."/>
            <person name="Pacheco R."/>
            <person name="Padilla G."/>
            <person name="Ferreira P."/>
            <person name="Barriuso J."/>
            <person name="Kellner H."/>
            <person name="Castanera R."/>
            <person name="Alfaro M."/>
            <person name="Ramirez L."/>
            <person name="Pisabarro A.G."/>
            <person name="Kuo A."/>
            <person name="Tritt A."/>
            <person name="Lipzen A."/>
            <person name="He G."/>
            <person name="Yan M."/>
            <person name="Ng V."/>
            <person name="Cullen D."/>
            <person name="Martin F."/>
            <person name="Rosso M.-N."/>
            <person name="Henrissat B."/>
            <person name="Hibbett D."/>
            <person name="Martinez A.T."/>
            <person name="Grigoriev I.V."/>
        </authorList>
    </citation>
    <scope>NUCLEOTIDE SEQUENCE</scope>
    <source>
        <strain evidence="2">AH 44721</strain>
    </source>
</reference>
<evidence type="ECO:0000256" key="1">
    <source>
        <dbReference type="SAM" id="MobiDB-lite"/>
    </source>
</evidence>
<keyword evidence="3" id="KW-1185">Reference proteome</keyword>
<dbReference type="AlphaFoldDB" id="A0A9P5THP6"/>
<sequence>MQSSVKSRPRRLVKCAMEVNLSYYKLKNRTYPPSVTCMLVKLATAGDILLSVEEIERYTQSARDYEETQRSIDENDTLFPTITTTTNSSPGFACDVASSTTSFTSDPHAVSLAEAQSYYAGLHSEPILLYRTGKEQWSPPRGPEAQRRLKELREVFNHPIAKVWNDDLGWKVVAIMDTHTIRFTSIDVVRFKKVEVDEPDSDEEDVEDEEEDEKQTPKAKKQNIGPVTIWIGVFPESTTPTAAHDAAQDVLALLKDYEITDVDVDFRESLYIREAGPQLLPPVEDLDPLVDVIGPLTPALGLRISTRAKPNAQGTMALYLAEGGDSDTLLGLSCRHVLIGSKEGNFDYIRHPRAPSKDVLLLGKKAYTDLVYSIKVRIRGYGISMECWTEQIEMFSEREKGTDQADIQKAAAFRIEMQALLDKAKTAIEALAALLKQVDTDWKKLNDRVLGHVLRSPAITLGAGDEHFTEDWAIFQVDRAKLGDGFQGNKLDLGKKLTPNEFPFNCFPHGTTNWEFKYPIDHLLPLTGPLPPSLMHAPDTLDSAGSPCLLVVKNGTTTGTTLGRANGPFSIVRDYFNDMSIHQTSMEWAILNYASKSEVFSGPGDSGSIVADIRGRIGGMVTGGCGGRTEGSDVTYATPFWWLLQRIRNNGFPNAHLDVRP</sequence>
<accession>A0A9P5THP6</accession>
<comment type="caution">
    <text evidence="2">The sequence shown here is derived from an EMBL/GenBank/DDBJ whole genome shotgun (WGS) entry which is preliminary data.</text>
</comment>
<protein>
    <submittedName>
        <fullName evidence="2">Uncharacterized protein</fullName>
    </submittedName>
</protein>
<proteinExistence type="predicted"/>